<feature type="region of interest" description="Disordered" evidence="1">
    <location>
        <begin position="100"/>
        <end position="159"/>
    </location>
</feature>
<dbReference type="OrthoDB" id="5094920at2759"/>
<gene>
    <name evidence="2" type="ORF">FSARC_6880</name>
</gene>
<sequence length="270" mass="30566">MSNITTTPDDGPMASFFFPDSQTALMFFNNDLTVSTLPSDEGYIADEYHDDDDSTVPSSYLTTFPVEAPRLSSRCEDDNTASSSTWRDSPSEKEIYYSIDTISEGTSSRPSTPSMRCSSIGSDSSSPGIDDNVSPMSLSSDSFNAPNTEVRASSGHELSVTEPDPYLPGYYVHQLNWNCPVNTCELSKRSKQHNREIKTLDWDTRYPFRSSNTTDSEVYKTNLAEWRALRQKAIYHEPSDQQRARDSRLLSSIARIQEKRDEMRRKGWRL</sequence>
<evidence type="ECO:0000256" key="1">
    <source>
        <dbReference type="SAM" id="MobiDB-lite"/>
    </source>
</evidence>
<organism evidence="2 3">
    <name type="scientific">Fusarium sarcochroum</name>
    <dbReference type="NCBI Taxonomy" id="1208366"/>
    <lineage>
        <taxon>Eukaryota</taxon>
        <taxon>Fungi</taxon>
        <taxon>Dikarya</taxon>
        <taxon>Ascomycota</taxon>
        <taxon>Pezizomycotina</taxon>
        <taxon>Sordariomycetes</taxon>
        <taxon>Hypocreomycetidae</taxon>
        <taxon>Hypocreales</taxon>
        <taxon>Nectriaceae</taxon>
        <taxon>Fusarium</taxon>
        <taxon>Fusarium lateritium species complex</taxon>
    </lineage>
</organism>
<feature type="compositionally biased region" description="Polar residues" evidence="1">
    <location>
        <begin position="100"/>
        <end position="117"/>
    </location>
</feature>
<reference evidence="2" key="2">
    <citation type="submission" date="2020-05" db="EMBL/GenBank/DDBJ databases">
        <authorList>
            <person name="Kim H.-S."/>
            <person name="Proctor R.H."/>
            <person name="Brown D.W."/>
        </authorList>
    </citation>
    <scope>NUCLEOTIDE SEQUENCE</scope>
    <source>
        <strain evidence="2">NRRL 20472</strain>
    </source>
</reference>
<reference evidence="2" key="1">
    <citation type="journal article" date="2020" name="BMC Genomics">
        <title>Correction to: Identification and distribution of gene clusters required for synthesis of sphingolipid metabolism inhibitors in diverse species of the filamentous fungus Fusarium.</title>
        <authorList>
            <person name="Kim H.S."/>
            <person name="Lohmar J.M."/>
            <person name="Busman M."/>
            <person name="Brown D.W."/>
            <person name="Naumann T.A."/>
            <person name="Divon H.H."/>
            <person name="Lysoe E."/>
            <person name="Uhlig S."/>
            <person name="Proctor R.H."/>
        </authorList>
    </citation>
    <scope>NUCLEOTIDE SEQUENCE</scope>
    <source>
        <strain evidence="2">NRRL 20472</strain>
    </source>
</reference>
<accession>A0A8H4X7Y4</accession>
<feature type="compositionally biased region" description="Low complexity" evidence="1">
    <location>
        <begin position="118"/>
        <end position="131"/>
    </location>
</feature>
<keyword evidence="3" id="KW-1185">Reference proteome</keyword>
<feature type="compositionally biased region" description="Polar residues" evidence="1">
    <location>
        <begin position="134"/>
        <end position="151"/>
    </location>
</feature>
<name>A0A8H4X7Y4_9HYPO</name>
<dbReference type="AlphaFoldDB" id="A0A8H4X7Y4"/>
<dbReference type="EMBL" id="JABEXW010000358">
    <property type="protein sequence ID" value="KAF4965298.1"/>
    <property type="molecule type" value="Genomic_DNA"/>
</dbReference>
<protein>
    <submittedName>
        <fullName evidence="2">Uncharacterized protein</fullName>
    </submittedName>
</protein>
<dbReference type="Proteomes" id="UP000622797">
    <property type="component" value="Unassembled WGS sequence"/>
</dbReference>
<evidence type="ECO:0000313" key="3">
    <source>
        <dbReference type="Proteomes" id="UP000622797"/>
    </source>
</evidence>
<comment type="caution">
    <text evidence="2">The sequence shown here is derived from an EMBL/GenBank/DDBJ whole genome shotgun (WGS) entry which is preliminary data.</text>
</comment>
<evidence type="ECO:0000313" key="2">
    <source>
        <dbReference type="EMBL" id="KAF4965298.1"/>
    </source>
</evidence>
<proteinExistence type="predicted"/>